<protein>
    <recommendedName>
        <fullName evidence="5">Ribosomal protein S6</fullName>
    </recommendedName>
</protein>
<dbReference type="OMA" id="HEYGRND"/>
<dbReference type="AlphaFoldDB" id="V4UL75"/>
<dbReference type="EMBL" id="KI535697">
    <property type="protein sequence ID" value="ESR66927.1"/>
    <property type="molecule type" value="Genomic_DNA"/>
</dbReference>
<dbReference type="InterPro" id="IPR035980">
    <property type="entry name" value="Ribosomal_bS6_sf"/>
</dbReference>
<dbReference type="FunCoup" id="V4UL75">
    <property type="interactions" value="606"/>
</dbReference>
<dbReference type="SMR" id="V4UL75"/>
<dbReference type="FunFam" id="3.30.70.60:FF:000012">
    <property type="entry name" value="Translation elongation factor EF1B/ribosomal protein S6 family protein"/>
    <property type="match status" value="1"/>
</dbReference>
<dbReference type="InParanoid" id="V4UL75"/>
<dbReference type="GO" id="GO:0005840">
    <property type="term" value="C:ribosome"/>
    <property type="evidence" value="ECO:0007669"/>
    <property type="project" value="InterPro"/>
</dbReference>
<comment type="similarity">
    <text evidence="1">Belongs to the bacterial ribosomal protein bS6 family.</text>
</comment>
<organism evidence="3 4">
    <name type="scientific">Citrus clementina</name>
    <name type="common">Clementine</name>
    <name type="synonym">Citrus deliciosa x Citrus sinensis</name>
    <dbReference type="NCBI Taxonomy" id="85681"/>
    <lineage>
        <taxon>Eukaryota</taxon>
        <taxon>Viridiplantae</taxon>
        <taxon>Streptophyta</taxon>
        <taxon>Embryophyta</taxon>
        <taxon>Tracheophyta</taxon>
        <taxon>Spermatophyta</taxon>
        <taxon>Magnoliopsida</taxon>
        <taxon>eudicotyledons</taxon>
        <taxon>Gunneridae</taxon>
        <taxon>Pentapetalae</taxon>
        <taxon>rosids</taxon>
        <taxon>malvids</taxon>
        <taxon>Sapindales</taxon>
        <taxon>Rutaceae</taxon>
        <taxon>Aurantioideae</taxon>
        <taxon>Citrus</taxon>
    </lineage>
</organism>
<dbReference type="Gene3D" id="3.30.70.60">
    <property type="match status" value="1"/>
</dbReference>
<dbReference type="Pfam" id="PF01250">
    <property type="entry name" value="Ribosomal_S6"/>
    <property type="match status" value="1"/>
</dbReference>
<proteinExistence type="inferred from homology"/>
<dbReference type="GO" id="GO:0070181">
    <property type="term" value="F:small ribosomal subunit rRNA binding"/>
    <property type="evidence" value="ECO:0007669"/>
    <property type="project" value="TreeGrafter"/>
</dbReference>
<dbReference type="KEGG" id="cic:CICLE_v10009802mg"/>
<evidence type="ECO:0000256" key="2">
    <source>
        <dbReference type="SAM" id="MobiDB-lite"/>
    </source>
</evidence>
<dbReference type="STRING" id="85681.V4UL75"/>
<keyword evidence="4" id="KW-1185">Reference proteome</keyword>
<evidence type="ECO:0000313" key="3">
    <source>
        <dbReference type="EMBL" id="ESR66927.1"/>
    </source>
</evidence>
<evidence type="ECO:0000256" key="1">
    <source>
        <dbReference type="ARBA" id="ARBA00009512"/>
    </source>
</evidence>
<feature type="region of interest" description="Disordered" evidence="2">
    <location>
        <begin position="126"/>
        <end position="149"/>
    </location>
</feature>
<dbReference type="OrthoDB" id="10259681at2759"/>
<evidence type="ECO:0000313" key="4">
    <source>
        <dbReference type="Proteomes" id="UP000030687"/>
    </source>
</evidence>
<name>V4UL75_CITCL</name>
<dbReference type="Proteomes" id="UP000030687">
    <property type="component" value="Unassembled WGS sequence"/>
</dbReference>
<feature type="compositionally biased region" description="Acidic residues" evidence="2">
    <location>
        <begin position="127"/>
        <end position="143"/>
    </location>
</feature>
<dbReference type="PANTHER" id="PTHR21011">
    <property type="entry name" value="MITOCHONDRIAL 28S RIBOSOMAL PROTEIN S6"/>
    <property type="match status" value="1"/>
</dbReference>
<dbReference type="eggNOG" id="KOG4708">
    <property type="taxonomic scope" value="Eukaryota"/>
</dbReference>
<dbReference type="InterPro" id="IPR000529">
    <property type="entry name" value="Ribosomal_bS6"/>
</dbReference>
<gene>
    <name evidence="3" type="ORF">CICLE_v10009802mg</name>
</gene>
<dbReference type="SUPFAM" id="SSF54995">
    <property type="entry name" value="Ribosomal protein S6"/>
    <property type="match status" value="1"/>
</dbReference>
<dbReference type="GO" id="GO:0005737">
    <property type="term" value="C:cytoplasm"/>
    <property type="evidence" value="ECO:0007669"/>
    <property type="project" value="UniProtKB-ARBA"/>
</dbReference>
<dbReference type="PANTHER" id="PTHR21011:SF1">
    <property type="entry name" value="SMALL RIBOSOMAL SUBUNIT PROTEIN BS6M"/>
    <property type="match status" value="1"/>
</dbReference>
<reference evidence="3 4" key="1">
    <citation type="submission" date="2013-10" db="EMBL/GenBank/DDBJ databases">
        <authorList>
            <consortium name="International Citrus Genome Consortium"/>
            <person name="Jenkins J."/>
            <person name="Schmutz J."/>
            <person name="Prochnik S."/>
            <person name="Rokhsar D."/>
            <person name="Gmitter F."/>
            <person name="Ollitrault P."/>
            <person name="Machado M."/>
            <person name="Talon M."/>
            <person name="Wincker P."/>
            <person name="Jaillon O."/>
            <person name="Morgante M."/>
        </authorList>
    </citation>
    <scope>NUCLEOTIDE SEQUENCE</scope>
    <source>
        <strain evidence="4">cv. Clemenules</strain>
    </source>
</reference>
<dbReference type="GO" id="GO:0006412">
    <property type="term" value="P:translation"/>
    <property type="evidence" value="ECO:0007669"/>
    <property type="project" value="InterPro"/>
</dbReference>
<dbReference type="InterPro" id="IPR014717">
    <property type="entry name" value="Transl_elong_EF1B/ribsomal_bS6"/>
</dbReference>
<dbReference type="GO" id="GO:0003735">
    <property type="term" value="F:structural constituent of ribosome"/>
    <property type="evidence" value="ECO:0007669"/>
    <property type="project" value="InterPro"/>
</dbReference>
<accession>V4UL75</accession>
<sequence>MPLYDCMLLLKPHVRKESLMELVARVGKHVYGRNGVLTDITSFGTVQLGYGIKKLDGRYYQGQLMQMTMMSTPNINKELQYLNKEDRLLRWLLVKHRGMKNGKEARYAETSEADLKKYGPSAIYDFEGIEEEDNDEEEYDSEDAERKEH</sequence>
<evidence type="ECO:0008006" key="5">
    <source>
        <dbReference type="Google" id="ProtNLM"/>
    </source>
</evidence>
<dbReference type="CDD" id="cd15465">
    <property type="entry name" value="bS6_mito"/>
    <property type="match status" value="1"/>
</dbReference>
<dbReference type="Gramene" id="ESR66927">
    <property type="protein sequence ID" value="ESR66927"/>
    <property type="gene ID" value="CICLE_v10009802mg"/>
</dbReference>